<dbReference type="Proteomes" id="UP000245137">
    <property type="component" value="Unassembled WGS sequence"/>
</dbReference>
<protein>
    <submittedName>
        <fullName evidence="1">Uncharacterized protein</fullName>
    </submittedName>
</protein>
<evidence type="ECO:0000313" key="2">
    <source>
        <dbReference type="Proteomes" id="UP000245137"/>
    </source>
</evidence>
<name>A0A2U1SPR1_METSR</name>
<proteinExistence type="predicted"/>
<organism evidence="1 2">
    <name type="scientific">Methylosinus sporium</name>
    <dbReference type="NCBI Taxonomy" id="428"/>
    <lineage>
        <taxon>Bacteria</taxon>
        <taxon>Pseudomonadati</taxon>
        <taxon>Pseudomonadota</taxon>
        <taxon>Alphaproteobacteria</taxon>
        <taxon>Hyphomicrobiales</taxon>
        <taxon>Methylocystaceae</taxon>
        <taxon>Methylosinus</taxon>
    </lineage>
</organism>
<reference evidence="1 2" key="1">
    <citation type="journal article" date="2018" name="Appl. Microbiol. Biotechnol.">
        <title>Co-cultivation of the strictly anaerobic methanogen Methanosarcina barkeri with aerobic methanotrophs in an oxygen-limited membrane bioreactor.</title>
        <authorList>
            <person name="In 't Zandt M.H."/>
            <person name="van den Bosch T.J.M."/>
            <person name="Rijkers R."/>
            <person name="van Kessel M.A.H.J."/>
            <person name="Jetten M.S.M."/>
            <person name="Welte C.U."/>
        </authorList>
    </citation>
    <scope>NUCLEOTIDE SEQUENCE [LARGE SCALE GENOMIC DNA]</scope>
    <source>
        <strain evidence="1 2">DSM 17706</strain>
    </source>
</reference>
<keyword evidence="2" id="KW-1185">Reference proteome</keyword>
<accession>A0A2U1SPR1</accession>
<dbReference type="AlphaFoldDB" id="A0A2U1SPR1"/>
<comment type="caution">
    <text evidence="1">The sequence shown here is derived from an EMBL/GenBank/DDBJ whole genome shotgun (WGS) entry which is preliminary data.</text>
</comment>
<gene>
    <name evidence="1" type="ORF">C5689_12050</name>
</gene>
<evidence type="ECO:0000313" key="1">
    <source>
        <dbReference type="EMBL" id="PWB93599.1"/>
    </source>
</evidence>
<dbReference type="EMBL" id="PUIV01000018">
    <property type="protein sequence ID" value="PWB93599.1"/>
    <property type="molecule type" value="Genomic_DNA"/>
</dbReference>
<sequence>MSAFRGQAWTNATFYAGRSLAESDRLRNCSGFEVPPTSRWAGAHFQNPAFSPGFFPPAAVARAARLSAFFYD</sequence>